<feature type="transmembrane region" description="Helical" evidence="1">
    <location>
        <begin position="188"/>
        <end position="205"/>
    </location>
</feature>
<evidence type="ECO:0000313" key="3">
    <source>
        <dbReference type="Proteomes" id="UP000095210"/>
    </source>
</evidence>
<evidence type="ECO:0000313" key="2">
    <source>
        <dbReference type="EMBL" id="AOS65157.1"/>
    </source>
</evidence>
<dbReference type="KEGG" id="ahm:TL08_21850"/>
<feature type="transmembrane region" description="Helical" evidence="1">
    <location>
        <begin position="46"/>
        <end position="71"/>
    </location>
</feature>
<accession>A0AAC9HT15</accession>
<proteinExistence type="predicted"/>
<dbReference type="Gene3D" id="1.20.1740.10">
    <property type="entry name" value="Amino acid/polyamine transporter I"/>
    <property type="match status" value="1"/>
</dbReference>
<feature type="transmembrane region" description="Helical" evidence="1">
    <location>
        <begin position="271"/>
        <end position="294"/>
    </location>
</feature>
<dbReference type="Proteomes" id="UP000095210">
    <property type="component" value="Chromosome"/>
</dbReference>
<dbReference type="EMBL" id="CP014859">
    <property type="protein sequence ID" value="AOS65157.1"/>
    <property type="molecule type" value="Genomic_DNA"/>
</dbReference>
<gene>
    <name evidence="2" type="ORF">TL08_21850</name>
</gene>
<keyword evidence="1" id="KW-0472">Membrane</keyword>
<evidence type="ECO:0008006" key="4">
    <source>
        <dbReference type="Google" id="ProtNLM"/>
    </source>
</evidence>
<feature type="transmembrane region" description="Helical" evidence="1">
    <location>
        <begin position="12"/>
        <end position="34"/>
    </location>
</feature>
<keyword evidence="1" id="KW-0812">Transmembrane</keyword>
<feature type="transmembrane region" description="Helical" evidence="1">
    <location>
        <begin position="128"/>
        <end position="146"/>
    </location>
</feature>
<protein>
    <recommendedName>
        <fullName evidence="4">Amino acid permease</fullName>
    </recommendedName>
</protein>
<keyword evidence="1" id="KW-1133">Transmembrane helix</keyword>
<organism evidence="2 3">
    <name type="scientific">Actinoalloteichus hymeniacidonis</name>
    <dbReference type="NCBI Taxonomy" id="340345"/>
    <lineage>
        <taxon>Bacteria</taxon>
        <taxon>Bacillati</taxon>
        <taxon>Actinomycetota</taxon>
        <taxon>Actinomycetes</taxon>
        <taxon>Pseudonocardiales</taxon>
        <taxon>Pseudonocardiaceae</taxon>
        <taxon>Actinoalloteichus</taxon>
    </lineage>
</organism>
<name>A0AAC9HT15_9PSEU</name>
<dbReference type="AlphaFoldDB" id="A0AAC9HT15"/>
<feature type="transmembrane region" description="Helical" evidence="1">
    <location>
        <begin position="382"/>
        <end position="415"/>
    </location>
</feature>
<feature type="transmembrane region" description="Helical" evidence="1">
    <location>
        <begin position="153"/>
        <end position="172"/>
    </location>
</feature>
<feature type="transmembrane region" description="Helical" evidence="1">
    <location>
        <begin position="336"/>
        <end position="362"/>
    </location>
</feature>
<feature type="transmembrane region" description="Helical" evidence="1">
    <location>
        <begin position="225"/>
        <end position="251"/>
    </location>
</feature>
<reference evidence="3" key="1">
    <citation type="submission" date="2016-03" db="EMBL/GenBank/DDBJ databases">
        <title>Complete genome sequence of the type strain Actinoalloteichus hymeniacidonis DSM 45092.</title>
        <authorList>
            <person name="Schaffert L."/>
            <person name="Albersmeier A."/>
            <person name="Winkler A."/>
            <person name="Kalinowski J."/>
            <person name="Zotchev S."/>
            <person name="Ruckert C."/>
        </authorList>
    </citation>
    <scope>NUCLEOTIDE SEQUENCE [LARGE SCALE GENOMIC DNA]</scope>
    <source>
        <strain evidence="3">HPA177(T) (DSM 45092(T))</strain>
    </source>
</reference>
<sequence>MTRLLTSDRRTSPLSLIGSALAALVGSLGVGVFLVPALGVATAGRWLPLAVLIALVAAICTVSSSVVVAAARNRSGNSHRGGYVDLRDQLGRQPARVSWLAFVTGQVVLACGVAGVLVDYLWPGQRSWAGPLVILVAVTVLIGRLPRPRGTRLLPLSVLAVSVIVVIAAFALEPPAPTGAAAAPPVDLTGFAEAAAVAFLAFCGFERFTTDPTRHRASAGRPGVLAPMVIALSVSAALLLVIAMAGVYQLGVQRFGLSPIPLADLLVVADAGPLSTLVGIAALAGLLPAVLGALASARDAVRVAVDEGELRNPFRAARTGTAAPSRAAELLVGIPAGLVVLTMEPAAALALGCCLLLAHYAFLNVAARLLAETGASERLGCAGMFATVILAMSLPVSALLGTVVVLGVGSCLLALIARRDR</sequence>
<keyword evidence="3" id="KW-1185">Reference proteome</keyword>
<evidence type="ECO:0000256" key="1">
    <source>
        <dbReference type="SAM" id="Phobius"/>
    </source>
</evidence>
<feature type="transmembrane region" description="Helical" evidence="1">
    <location>
        <begin position="97"/>
        <end position="122"/>
    </location>
</feature>
<dbReference type="RefSeq" id="WP_069851648.1">
    <property type="nucleotide sequence ID" value="NZ_CP014859.1"/>
</dbReference>